<evidence type="ECO:0000313" key="8">
    <source>
        <dbReference type="EMBL" id="TSC92196.1"/>
    </source>
</evidence>
<organism evidence="8 9">
    <name type="scientific">Candidatus Berkelbacteria bacterium Licking1014_96</name>
    <dbReference type="NCBI Taxonomy" id="2017149"/>
    <lineage>
        <taxon>Bacteria</taxon>
        <taxon>Candidatus Berkelbacteria</taxon>
    </lineage>
</organism>
<dbReference type="Proteomes" id="UP000318296">
    <property type="component" value="Unassembled WGS sequence"/>
</dbReference>
<evidence type="ECO:0000256" key="1">
    <source>
        <dbReference type="ARBA" id="ARBA00022730"/>
    </source>
</evidence>
<protein>
    <recommendedName>
        <fullName evidence="5 6">Small ribosomal subunit protein bS20</fullName>
    </recommendedName>
</protein>
<dbReference type="GO" id="GO:0003735">
    <property type="term" value="F:structural constituent of ribosome"/>
    <property type="evidence" value="ECO:0007669"/>
    <property type="project" value="InterPro"/>
</dbReference>
<keyword evidence="2 6" id="KW-0694">RNA-binding</keyword>
<evidence type="ECO:0000256" key="3">
    <source>
        <dbReference type="ARBA" id="ARBA00022980"/>
    </source>
</evidence>
<gene>
    <name evidence="6" type="primary">rpsT</name>
    <name evidence="8" type="ORF">CEN92_70</name>
</gene>
<dbReference type="SUPFAM" id="SSF46992">
    <property type="entry name" value="Ribosomal protein S20"/>
    <property type="match status" value="1"/>
</dbReference>
<name>A0A554LH50_9BACT</name>
<dbReference type="EMBL" id="VMGH01000009">
    <property type="protein sequence ID" value="TSC92196.1"/>
    <property type="molecule type" value="Genomic_DNA"/>
</dbReference>
<proteinExistence type="inferred from homology"/>
<dbReference type="InterPro" id="IPR002583">
    <property type="entry name" value="Ribosomal_bS20"/>
</dbReference>
<accession>A0A554LH50</accession>
<dbReference type="GO" id="GO:0005840">
    <property type="term" value="C:ribosome"/>
    <property type="evidence" value="ECO:0007669"/>
    <property type="project" value="UniProtKB-KW"/>
</dbReference>
<dbReference type="GO" id="GO:1990904">
    <property type="term" value="C:ribonucleoprotein complex"/>
    <property type="evidence" value="ECO:0007669"/>
    <property type="project" value="UniProtKB-KW"/>
</dbReference>
<dbReference type="AlphaFoldDB" id="A0A554LH50"/>
<dbReference type="NCBIfam" id="TIGR00029">
    <property type="entry name" value="S20"/>
    <property type="match status" value="1"/>
</dbReference>
<dbReference type="Pfam" id="PF01649">
    <property type="entry name" value="Ribosomal_S20p"/>
    <property type="match status" value="1"/>
</dbReference>
<evidence type="ECO:0000313" key="9">
    <source>
        <dbReference type="Proteomes" id="UP000318296"/>
    </source>
</evidence>
<dbReference type="InterPro" id="IPR036510">
    <property type="entry name" value="Ribosomal_bS20_sf"/>
</dbReference>
<dbReference type="GO" id="GO:0019843">
    <property type="term" value="F:rRNA binding"/>
    <property type="evidence" value="ECO:0007669"/>
    <property type="project" value="UniProtKB-UniRule"/>
</dbReference>
<evidence type="ECO:0000256" key="5">
    <source>
        <dbReference type="ARBA" id="ARBA00035136"/>
    </source>
</evidence>
<dbReference type="Gene3D" id="1.20.58.110">
    <property type="entry name" value="Ribosomal protein S20"/>
    <property type="match status" value="1"/>
</dbReference>
<dbReference type="GO" id="GO:0006412">
    <property type="term" value="P:translation"/>
    <property type="evidence" value="ECO:0007669"/>
    <property type="project" value="UniProtKB-UniRule"/>
</dbReference>
<comment type="caution">
    <text evidence="8">The sequence shown here is derived from an EMBL/GenBank/DDBJ whole genome shotgun (WGS) entry which is preliminary data.</text>
</comment>
<comment type="similarity">
    <text evidence="6">Belongs to the bacterial ribosomal protein bS20 family.</text>
</comment>
<comment type="function">
    <text evidence="6">Binds directly to 16S ribosomal RNA.</text>
</comment>
<evidence type="ECO:0000256" key="7">
    <source>
        <dbReference type="SAM" id="MobiDB-lite"/>
    </source>
</evidence>
<keyword evidence="3 6" id="KW-0689">Ribosomal protein</keyword>
<dbReference type="HAMAP" id="MF_00500">
    <property type="entry name" value="Ribosomal_bS20"/>
    <property type="match status" value="1"/>
</dbReference>
<feature type="compositionally biased region" description="Basic residues" evidence="7">
    <location>
        <begin position="98"/>
        <end position="113"/>
    </location>
</feature>
<evidence type="ECO:0000256" key="4">
    <source>
        <dbReference type="ARBA" id="ARBA00023274"/>
    </source>
</evidence>
<feature type="region of interest" description="Disordered" evidence="7">
    <location>
        <begin position="85"/>
        <end position="113"/>
    </location>
</feature>
<reference evidence="8 9" key="1">
    <citation type="submission" date="2017-07" db="EMBL/GenBank/DDBJ databases">
        <title>Mechanisms for carbon and nitrogen cycling indicate functional differentiation within the Candidate Phyla Radiation.</title>
        <authorList>
            <person name="Danczak R.E."/>
            <person name="Johnston M.D."/>
            <person name="Kenah C."/>
            <person name="Slattery M."/>
            <person name="Wrighton K.C."/>
            <person name="Wilkins M.J."/>
        </authorList>
    </citation>
    <scope>NUCLEOTIDE SEQUENCE [LARGE SCALE GENOMIC DNA]</scope>
    <source>
        <strain evidence="8">Licking1014_96</strain>
    </source>
</reference>
<keyword evidence="1 6" id="KW-0699">rRNA-binding</keyword>
<sequence length="113" mass="13145">MLKKNRSMLLYFSMPIIKSAKKRVRVAKRNQAQNLKYKNAMKKAITAYYQEKNSKKKEKKLSQAFSAIDKAVKINLIHKNKAARLKSKLAKSPEKKIVQKRKTAKKVKKAKKK</sequence>
<evidence type="ECO:0000256" key="2">
    <source>
        <dbReference type="ARBA" id="ARBA00022884"/>
    </source>
</evidence>
<evidence type="ECO:0000256" key="6">
    <source>
        <dbReference type="HAMAP-Rule" id="MF_00500"/>
    </source>
</evidence>
<keyword evidence="4 6" id="KW-0687">Ribonucleoprotein</keyword>